<evidence type="ECO:0000256" key="1">
    <source>
        <dbReference type="ARBA" id="ARBA00004496"/>
    </source>
</evidence>
<dbReference type="Gene3D" id="3.40.630.30">
    <property type="match status" value="2"/>
</dbReference>
<dbReference type="GO" id="GO:0009252">
    <property type="term" value="P:peptidoglycan biosynthetic process"/>
    <property type="evidence" value="ECO:0007669"/>
    <property type="project" value="UniProtKB-KW"/>
</dbReference>
<organism evidence="13 14">
    <name type="scientific">Staphylococcus pasteuri_A</name>
    <dbReference type="NCBI Taxonomy" id="3062664"/>
    <lineage>
        <taxon>Bacteria</taxon>
        <taxon>Bacillati</taxon>
        <taxon>Bacillota</taxon>
        <taxon>Bacilli</taxon>
        <taxon>Bacillales</taxon>
        <taxon>Staphylococcaceae</taxon>
        <taxon>Staphylococcus</taxon>
    </lineage>
</organism>
<evidence type="ECO:0000256" key="8">
    <source>
        <dbReference type="ARBA" id="ARBA00039074"/>
    </source>
</evidence>
<dbReference type="PANTHER" id="PTHR36174:SF1">
    <property type="entry name" value="LIPID II:GLYCINE GLYCYLTRANSFERASE"/>
    <property type="match status" value="1"/>
</dbReference>
<evidence type="ECO:0000256" key="7">
    <source>
        <dbReference type="ARBA" id="ARBA00023316"/>
    </source>
</evidence>
<evidence type="ECO:0000256" key="12">
    <source>
        <dbReference type="SAM" id="Coils"/>
    </source>
</evidence>
<sequence length="416" mass="48155">MEKMNITNQEHDAFVKSHPNGDLLQLTKWAETKKLTGWYSRRIAIGENGEIKGVGQLLFKKIPKLPFTLCYVSRGFVTDYDNKEALSQLLEEAKKVAKEEKAYAIKIDPDVEVEHGAEALKNLRNLGFKHKGFKEGLSKDYIQPRMTMITPIDKSDEDIIQSFERRNRSKVRLALKRGTKVERAGREGLKTFAHLMQITGERDGFLTRDISYFENIYDALHEDGDAELFLVKLEPKPVLETVNSEIKELENEIEKLQNKKQDKKTLNKINDANNKIKKSQDLKDDLLRLEKEHPEGIYLSGALLMFAGSKSYYLYGASSNDFRDFLPNHHMQYTMMKYARDHGAKTYDFGGTDNNPDKDSDHYGLWTFKKVWGTYLSEKIGEFDYVLNQPLYQLIEQVKPKLTKAKIKLSRKLKRK</sequence>
<dbReference type="InterPro" id="IPR050644">
    <property type="entry name" value="PG_Glycine_Bridge_Synth"/>
</dbReference>
<dbReference type="SUPFAM" id="SSF55729">
    <property type="entry name" value="Acyl-CoA N-acyltransferases (Nat)"/>
    <property type="match status" value="2"/>
</dbReference>
<dbReference type="RefSeq" id="WP_017638530.1">
    <property type="nucleotide sequence ID" value="NZ_JAUOQO010000007.1"/>
</dbReference>
<dbReference type="Pfam" id="PF02388">
    <property type="entry name" value="FemAB"/>
    <property type="match status" value="1"/>
</dbReference>
<comment type="subcellular location">
    <subcellularLocation>
        <location evidence="1">Cytoplasm</location>
    </subcellularLocation>
</comment>
<name>A0AAW7YW59_9STAP</name>
<proteinExistence type="inferred from homology"/>
<evidence type="ECO:0000256" key="2">
    <source>
        <dbReference type="ARBA" id="ARBA00009943"/>
    </source>
</evidence>
<dbReference type="GeneID" id="72469691"/>
<dbReference type="AlphaFoldDB" id="A0AAW7YW59"/>
<feature type="coiled-coil region" evidence="12">
    <location>
        <begin position="239"/>
        <end position="292"/>
    </location>
</feature>
<evidence type="ECO:0000256" key="11">
    <source>
        <dbReference type="ARBA" id="ARBA00048654"/>
    </source>
</evidence>
<accession>A0AAW7YW59</accession>
<dbReference type="InterPro" id="IPR016181">
    <property type="entry name" value="Acyl_CoA_acyltransferase"/>
</dbReference>
<evidence type="ECO:0000256" key="9">
    <source>
        <dbReference type="ARBA" id="ARBA00040679"/>
    </source>
</evidence>
<keyword evidence="5" id="KW-0573">Peptidoglycan synthesis</keyword>
<dbReference type="EC" id="2.3.2.16" evidence="8"/>
<keyword evidence="4" id="KW-0133">Cell shape</keyword>
<dbReference type="Proteomes" id="UP001170310">
    <property type="component" value="Unassembled WGS sequence"/>
</dbReference>
<keyword evidence="14" id="KW-1185">Reference proteome</keyword>
<dbReference type="GO" id="GO:0016755">
    <property type="term" value="F:aminoacyltransferase activity"/>
    <property type="evidence" value="ECO:0007669"/>
    <property type="project" value="InterPro"/>
</dbReference>
<keyword evidence="7" id="KW-0961">Cell wall biogenesis/degradation</keyword>
<evidence type="ECO:0000256" key="10">
    <source>
        <dbReference type="ARBA" id="ARBA00042933"/>
    </source>
</evidence>
<evidence type="ECO:0000256" key="3">
    <source>
        <dbReference type="ARBA" id="ARBA00022679"/>
    </source>
</evidence>
<evidence type="ECO:0000313" key="14">
    <source>
        <dbReference type="Proteomes" id="UP001170310"/>
    </source>
</evidence>
<protein>
    <recommendedName>
        <fullName evidence="9">Lipid II:glycine glycyltransferase</fullName>
        <ecNumber evidence="8">2.3.2.16</ecNumber>
    </recommendedName>
    <alternativeName>
        <fullName evidence="10">Factor essential for expression of methicillin resistance X</fullName>
    </alternativeName>
</protein>
<evidence type="ECO:0000256" key="4">
    <source>
        <dbReference type="ARBA" id="ARBA00022960"/>
    </source>
</evidence>
<comment type="catalytic activity">
    <reaction evidence="11">
        <text>beta-D-GlcNAc-(1-&gt;4)-Mur2Ac(oyl-L-Ala-D-isoglutaminyl-L-Lys-D-Ala-D-Ala)-di-trans,octa-cis-undecaprenyl diphosphate + glycyl-tRNA(Gly) = beta-D-GlcNAc-(1-&gt;4)-Mur2Ac(oyl-L-Ala-D-isoglutaminyl-L-Lys-(N(6)-Gly)-D-Ala-D-Ala)-di-trans,octa-cis-undecaprenyl diphosphate + tRNA(Gly) + H(+)</text>
        <dbReference type="Rhea" id="RHEA:30435"/>
        <dbReference type="Rhea" id="RHEA-COMP:9664"/>
        <dbReference type="Rhea" id="RHEA-COMP:9683"/>
        <dbReference type="ChEBI" id="CHEBI:15378"/>
        <dbReference type="ChEBI" id="CHEBI:62233"/>
        <dbReference type="ChEBI" id="CHEBI:62234"/>
        <dbReference type="ChEBI" id="CHEBI:78442"/>
        <dbReference type="ChEBI" id="CHEBI:78522"/>
        <dbReference type="EC" id="2.3.2.16"/>
    </reaction>
</comment>
<comment type="similarity">
    <text evidence="2">Belongs to the FemABX family.</text>
</comment>
<comment type="caution">
    <text evidence="13">The sequence shown here is derived from an EMBL/GenBank/DDBJ whole genome shotgun (WGS) entry which is preliminary data.</text>
</comment>
<dbReference type="InterPro" id="IPR003447">
    <property type="entry name" value="FEMABX"/>
</dbReference>
<dbReference type="GO" id="GO:0005737">
    <property type="term" value="C:cytoplasm"/>
    <property type="evidence" value="ECO:0007669"/>
    <property type="project" value="UniProtKB-SubCell"/>
</dbReference>
<dbReference type="GO" id="GO:0008360">
    <property type="term" value="P:regulation of cell shape"/>
    <property type="evidence" value="ECO:0007669"/>
    <property type="project" value="UniProtKB-KW"/>
</dbReference>
<dbReference type="EMBL" id="JAUOQO010000007">
    <property type="protein sequence ID" value="MDO6574337.1"/>
    <property type="molecule type" value="Genomic_DNA"/>
</dbReference>
<evidence type="ECO:0000256" key="6">
    <source>
        <dbReference type="ARBA" id="ARBA00023315"/>
    </source>
</evidence>
<dbReference type="Gene3D" id="1.20.58.90">
    <property type="match status" value="1"/>
</dbReference>
<gene>
    <name evidence="13" type="ORF">Q4528_09200</name>
</gene>
<dbReference type="PANTHER" id="PTHR36174">
    <property type="entry name" value="LIPID II:GLYCINE GLYCYLTRANSFERASE"/>
    <property type="match status" value="1"/>
</dbReference>
<keyword evidence="6" id="KW-0012">Acyltransferase</keyword>
<evidence type="ECO:0000313" key="13">
    <source>
        <dbReference type="EMBL" id="MDO6574337.1"/>
    </source>
</evidence>
<dbReference type="GO" id="GO:0071555">
    <property type="term" value="P:cell wall organization"/>
    <property type="evidence" value="ECO:0007669"/>
    <property type="project" value="UniProtKB-KW"/>
</dbReference>
<keyword evidence="12" id="KW-0175">Coiled coil</keyword>
<keyword evidence="3" id="KW-0808">Transferase</keyword>
<dbReference type="PROSITE" id="PS51191">
    <property type="entry name" value="FEMABX"/>
    <property type="match status" value="1"/>
</dbReference>
<reference evidence="13" key="1">
    <citation type="submission" date="2023-07" db="EMBL/GenBank/DDBJ databases">
        <title>Genome content predicts the carbon catabolic preferences of heterotrophic bacteria.</title>
        <authorList>
            <person name="Gralka M."/>
        </authorList>
    </citation>
    <scope>NUCLEOTIDE SEQUENCE</scope>
    <source>
        <strain evidence="13">E2R20</strain>
    </source>
</reference>
<evidence type="ECO:0000256" key="5">
    <source>
        <dbReference type="ARBA" id="ARBA00022984"/>
    </source>
</evidence>